<feature type="domain" description="GtrA/DPMS transmembrane" evidence="7">
    <location>
        <begin position="24"/>
        <end position="138"/>
    </location>
</feature>
<evidence type="ECO:0000256" key="1">
    <source>
        <dbReference type="ARBA" id="ARBA00004141"/>
    </source>
</evidence>
<feature type="transmembrane region" description="Helical" evidence="6">
    <location>
        <begin position="85"/>
        <end position="106"/>
    </location>
</feature>
<evidence type="ECO:0000313" key="8">
    <source>
        <dbReference type="EMBL" id="MBO8447495.1"/>
    </source>
</evidence>
<evidence type="ECO:0000256" key="3">
    <source>
        <dbReference type="ARBA" id="ARBA00022692"/>
    </source>
</evidence>
<gene>
    <name evidence="8" type="ORF">IAC32_07115</name>
</gene>
<evidence type="ECO:0000256" key="5">
    <source>
        <dbReference type="ARBA" id="ARBA00023136"/>
    </source>
</evidence>
<comment type="subcellular location">
    <subcellularLocation>
        <location evidence="1">Membrane</location>
        <topology evidence="1">Multi-pass membrane protein</topology>
    </subcellularLocation>
</comment>
<sequence>MKTKYVGLINGKTQNTWVQMFRTLVTGVAAFLLDMLVLWVLTEYVGLYYLVSGAVSALIAGLFSFALSSFWVFHKREKKNSLLRFVIFTAIGALGLGVNIAAMWLFTDIVGLYYMVSKVAAQIISFLFNFFLRKLYVFEGGVGRL</sequence>
<keyword evidence="5 6" id="KW-0472">Membrane</keyword>
<protein>
    <submittedName>
        <fullName evidence="8">GtrA family protein</fullName>
    </submittedName>
</protein>
<reference evidence="8" key="1">
    <citation type="submission" date="2020-10" db="EMBL/GenBank/DDBJ databases">
        <authorList>
            <person name="Gilroy R."/>
        </authorList>
    </citation>
    <scope>NUCLEOTIDE SEQUENCE</scope>
    <source>
        <strain evidence="8">D3-1215</strain>
    </source>
</reference>
<proteinExistence type="inferred from homology"/>
<dbReference type="InterPro" id="IPR051401">
    <property type="entry name" value="GtrA_CellWall_Glycosyl"/>
</dbReference>
<dbReference type="EMBL" id="JADIMR010000104">
    <property type="protein sequence ID" value="MBO8447495.1"/>
    <property type="molecule type" value="Genomic_DNA"/>
</dbReference>
<dbReference type="PANTHER" id="PTHR38459">
    <property type="entry name" value="PROPHAGE BACTOPRENOL-LINKED GLUCOSE TRANSLOCASE HOMOLOG"/>
    <property type="match status" value="1"/>
</dbReference>
<comment type="caution">
    <text evidence="8">The sequence shown here is derived from an EMBL/GenBank/DDBJ whole genome shotgun (WGS) entry which is preliminary data.</text>
</comment>
<dbReference type="Proteomes" id="UP000823637">
    <property type="component" value="Unassembled WGS sequence"/>
</dbReference>
<evidence type="ECO:0000313" key="9">
    <source>
        <dbReference type="Proteomes" id="UP000823637"/>
    </source>
</evidence>
<evidence type="ECO:0000256" key="6">
    <source>
        <dbReference type="SAM" id="Phobius"/>
    </source>
</evidence>
<dbReference type="GO" id="GO:0005886">
    <property type="term" value="C:plasma membrane"/>
    <property type="evidence" value="ECO:0007669"/>
    <property type="project" value="TreeGrafter"/>
</dbReference>
<keyword evidence="3 6" id="KW-0812">Transmembrane</keyword>
<keyword evidence="4 6" id="KW-1133">Transmembrane helix</keyword>
<comment type="similarity">
    <text evidence="2">Belongs to the GtrA family.</text>
</comment>
<feature type="transmembrane region" description="Helical" evidence="6">
    <location>
        <begin position="112"/>
        <end position="132"/>
    </location>
</feature>
<name>A0A9D9HAT7_9BACT</name>
<evidence type="ECO:0000259" key="7">
    <source>
        <dbReference type="Pfam" id="PF04138"/>
    </source>
</evidence>
<dbReference type="GO" id="GO:0000271">
    <property type="term" value="P:polysaccharide biosynthetic process"/>
    <property type="evidence" value="ECO:0007669"/>
    <property type="project" value="InterPro"/>
</dbReference>
<accession>A0A9D9HAT7</accession>
<dbReference type="AlphaFoldDB" id="A0A9D9HAT7"/>
<dbReference type="PANTHER" id="PTHR38459:SF1">
    <property type="entry name" value="PROPHAGE BACTOPRENOL-LINKED GLUCOSE TRANSLOCASE HOMOLOG"/>
    <property type="match status" value="1"/>
</dbReference>
<dbReference type="InterPro" id="IPR007267">
    <property type="entry name" value="GtrA_DPMS_TM"/>
</dbReference>
<feature type="transmembrane region" description="Helical" evidence="6">
    <location>
        <begin position="47"/>
        <end position="73"/>
    </location>
</feature>
<organism evidence="8 9">
    <name type="scientific">Candidatus Enterocola intestinipullorum</name>
    <dbReference type="NCBI Taxonomy" id="2840783"/>
    <lineage>
        <taxon>Bacteria</taxon>
        <taxon>Pseudomonadati</taxon>
        <taxon>Bacteroidota</taxon>
        <taxon>Bacteroidia</taxon>
        <taxon>Bacteroidales</taxon>
        <taxon>Candidatus Enterocola</taxon>
    </lineage>
</organism>
<evidence type="ECO:0000256" key="2">
    <source>
        <dbReference type="ARBA" id="ARBA00009399"/>
    </source>
</evidence>
<dbReference type="Pfam" id="PF04138">
    <property type="entry name" value="GtrA_DPMS_TM"/>
    <property type="match status" value="1"/>
</dbReference>
<reference evidence="8" key="2">
    <citation type="journal article" date="2021" name="PeerJ">
        <title>Extensive microbial diversity within the chicken gut microbiome revealed by metagenomics and culture.</title>
        <authorList>
            <person name="Gilroy R."/>
            <person name="Ravi A."/>
            <person name="Getino M."/>
            <person name="Pursley I."/>
            <person name="Horton D.L."/>
            <person name="Alikhan N.F."/>
            <person name="Baker D."/>
            <person name="Gharbi K."/>
            <person name="Hall N."/>
            <person name="Watson M."/>
            <person name="Adriaenssens E.M."/>
            <person name="Foster-Nyarko E."/>
            <person name="Jarju S."/>
            <person name="Secka A."/>
            <person name="Antonio M."/>
            <person name="Oren A."/>
            <person name="Chaudhuri R.R."/>
            <person name="La Ragione R."/>
            <person name="Hildebrand F."/>
            <person name="Pallen M.J."/>
        </authorList>
    </citation>
    <scope>NUCLEOTIDE SEQUENCE</scope>
    <source>
        <strain evidence="8">D3-1215</strain>
    </source>
</reference>
<evidence type="ECO:0000256" key="4">
    <source>
        <dbReference type="ARBA" id="ARBA00022989"/>
    </source>
</evidence>
<feature type="transmembrane region" description="Helical" evidence="6">
    <location>
        <begin position="21"/>
        <end position="41"/>
    </location>
</feature>